<dbReference type="KEGG" id="pect:BN1012_Phect216"/>
<evidence type="ECO:0000313" key="2">
    <source>
        <dbReference type="Proteomes" id="UP000032160"/>
    </source>
</evidence>
<protein>
    <submittedName>
        <fullName evidence="1">Uncharacterized protein</fullName>
    </submittedName>
</protein>
<keyword evidence="2" id="KW-1185">Reference proteome</keyword>
<evidence type="ECO:0000313" key="1">
    <source>
        <dbReference type="EMBL" id="CDO58430.1"/>
    </source>
</evidence>
<accession>X5MKB8</accession>
<gene>
    <name evidence="1" type="ORF">BN1012_Phect216</name>
</gene>
<dbReference type="EMBL" id="HG966617">
    <property type="protein sequence ID" value="CDO58430.1"/>
    <property type="molecule type" value="Genomic_DNA"/>
</dbReference>
<reference evidence="1 2" key="1">
    <citation type="journal article" date="2014" name="Front. Genet.">
        <title>Genome and metabolic network of "Candidatus Phaeomarinobacter ectocarpi" Ec32, a new candidate genus of Alphaproteobacteria frequently associated with brown algae.</title>
        <authorList>
            <person name="Dittami S.M."/>
            <person name="Barbeyron T."/>
            <person name="Boyen C."/>
            <person name="Cambefort J."/>
            <person name="Collet G."/>
            <person name="Delage L."/>
            <person name="Gobet A."/>
            <person name="Groisillier A."/>
            <person name="Leblanc C."/>
            <person name="Michel G."/>
            <person name="Scornet D."/>
            <person name="Siegel A."/>
            <person name="Tapia J.E."/>
            <person name="Tonon T."/>
        </authorList>
    </citation>
    <scope>NUCLEOTIDE SEQUENCE [LARGE SCALE GENOMIC DNA]</scope>
    <source>
        <strain evidence="1 2">Ec32</strain>
    </source>
</reference>
<dbReference type="Proteomes" id="UP000032160">
    <property type="component" value="Chromosome I"/>
</dbReference>
<dbReference type="AlphaFoldDB" id="X5MKB8"/>
<proteinExistence type="predicted"/>
<sequence length="75" mass="8361">MANHPDWKRDAPDEYDNYVQHAATLFENGASIVDVATYLAHIEAEYMSLGVKGTTADRARRTATAIKQYLETATD</sequence>
<organism evidence="1 2">
    <name type="scientific">Candidatus Phaeomarinibacter ectocarpi</name>
    <dbReference type="NCBI Taxonomy" id="1458461"/>
    <lineage>
        <taxon>Bacteria</taxon>
        <taxon>Pseudomonadati</taxon>
        <taxon>Pseudomonadota</taxon>
        <taxon>Alphaproteobacteria</taxon>
        <taxon>Hyphomicrobiales</taxon>
        <taxon>Parvibaculaceae</taxon>
        <taxon>Candidatus Phaeomarinibacter</taxon>
    </lineage>
</organism>
<name>X5MKB8_9HYPH</name>
<dbReference type="HOGENOM" id="CLU_2664291_0_0_5"/>